<evidence type="ECO:0000313" key="1">
    <source>
        <dbReference type="EMBL" id="MBD2768579.1"/>
    </source>
</evidence>
<dbReference type="Proteomes" id="UP000612233">
    <property type="component" value="Unassembled WGS sequence"/>
</dbReference>
<dbReference type="AlphaFoldDB" id="A0A927GJW7"/>
<reference evidence="1" key="1">
    <citation type="submission" date="2020-09" db="EMBL/GenBank/DDBJ databases">
        <authorList>
            <person name="Kim M.K."/>
        </authorList>
    </citation>
    <scope>NUCLEOTIDE SEQUENCE</scope>
    <source>
        <strain evidence="1">BT664</strain>
    </source>
</reference>
<organism evidence="1 2">
    <name type="scientific">Hymenobacter montanus</name>
    <dbReference type="NCBI Taxonomy" id="2771359"/>
    <lineage>
        <taxon>Bacteria</taxon>
        <taxon>Pseudomonadati</taxon>
        <taxon>Bacteroidota</taxon>
        <taxon>Cytophagia</taxon>
        <taxon>Cytophagales</taxon>
        <taxon>Hymenobacteraceae</taxon>
        <taxon>Hymenobacter</taxon>
    </lineage>
</organism>
<sequence length="175" mass="19775">MNSVLKFVLFIICVASHYKCIAQPQKILSQRLVRNTVIDSIKVPLRLEIHIAKKIFSLNERSIMISLDAINQTDTPLLISDPKFSASTQLILKNNGILVPSVKIKPILSNLNELVSIKPNSKYSTVFSYPIEKYFSKISYGKYEVQAEYSGNVFINKTPYSASAMTSNTFYFVVQ</sequence>
<accession>A0A927GJW7</accession>
<proteinExistence type="predicted"/>
<comment type="caution">
    <text evidence="1">The sequence shown here is derived from an EMBL/GenBank/DDBJ whole genome shotgun (WGS) entry which is preliminary data.</text>
</comment>
<gene>
    <name evidence="1" type="ORF">IC235_11845</name>
</gene>
<protein>
    <submittedName>
        <fullName evidence="1">Uncharacterized protein</fullName>
    </submittedName>
</protein>
<dbReference type="RefSeq" id="WP_191005396.1">
    <property type="nucleotide sequence ID" value="NZ_JACXAD010000012.1"/>
</dbReference>
<dbReference type="EMBL" id="JACXAD010000012">
    <property type="protein sequence ID" value="MBD2768579.1"/>
    <property type="molecule type" value="Genomic_DNA"/>
</dbReference>
<name>A0A927GJW7_9BACT</name>
<keyword evidence="2" id="KW-1185">Reference proteome</keyword>
<evidence type="ECO:0000313" key="2">
    <source>
        <dbReference type="Proteomes" id="UP000612233"/>
    </source>
</evidence>